<keyword evidence="2" id="KW-1185">Reference proteome</keyword>
<protein>
    <submittedName>
        <fullName evidence="1">Uncharacterized protein</fullName>
    </submittedName>
</protein>
<name>A0A3P8UPD1_CYNSE</name>
<dbReference type="Ensembl" id="ENSCSET00000002161.1">
    <property type="protein sequence ID" value="ENSCSEP00000002125.1"/>
    <property type="gene ID" value="ENSCSEG00000001434.1"/>
</dbReference>
<reference evidence="1" key="3">
    <citation type="submission" date="2025-09" db="UniProtKB">
        <authorList>
            <consortium name="Ensembl"/>
        </authorList>
    </citation>
    <scope>IDENTIFICATION</scope>
</reference>
<dbReference type="Proteomes" id="UP000265120">
    <property type="component" value="Chromosome 10"/>
</dbReference>
<evidence type="ECO:0000313" key="2">
    <source>
        <dbReference type="Proteomes" id="UP000265120"/>
    </source>
</evidence>
<reference evidence="1 2" key="1">
    <citation type="journal article" date="2014" name="Nat. Genet.">
        <title>Whole-genome sequence of a flatfish provides insights into ZW sex chromosome evolution and adaptation to a benthic lifestyle.</title>
        <authorList>
            <person name="Chen S."/>
            <person name="Zhang G."/>
            <person name="Shao C."/>
            <person name="Huang Q."/>
            <person name="Liu G."/>
            <person name="Zhang P."/>
            <person name="Song W."/>
            <person name="An N."/>
            <person name="Chalopin D."/>
            <person name="Volff J.N."/>
            <person name="Hong Y."/>
            <person name="Li Q."/>
            <person name="Sha Z."/>
            <person name="Zhou H."/>
            <person name="Xie M."/>
            <person name="Yu Q."/>
            <person name="Liu Y."/>
            <person name="Xiang H."/>
            <person name="Wang N."/>
            <person name="Wu K."/>
            <person name="Yang C."/>
            <person name="Zhou Q."/>
            <person name="Liao X."/>
            <person name="Yang L."/>
            <person name="Hu Q."/>
            <person name="Zhang J."/>
            <person name="Meng L."/>
            <person name="Jin L."/>
            <person name="Tian Y."/>
            <person name="Lian J."/>
            <person name="Yang J."/>
            <person name="Miao G."/>
            <person name="Liu S."/>
            <person name="Liang Z."/>
            <person name="Yan F."/>
            <person name="Li Y."/>
            <person name="Sun B."/>
            <person name="Zhang H."/>
            <person name="Zhang J."/>
            <person name="Zhu Y."/>
            <person name="Du M."/>
            <person name="Zhao Y."/>
            <person name="Schartl M."/>
            <person name="Tang Q."/>
            <person name="Wang J."/>
        </authorList>
    </citation>
    <scope>NUCLEOTIDE SEQUENCE</scope>
</reference>
<organism evidence="1 2">
    <name type="scientific">Cynoglossus semilaevis</name>
    <name type="common">Tongue sole</name>
    <dbReference type="NCBI Taxonomy" id="244447"/>
    <lineage>
        <taxon>Eukaryota</taxon>
        <taxon>Metazoa</taxon>
        <taxon>Chordata</taxon>
        <taxon>Craniata</taxon>
        <taxon>Vertebrata</taxon>
        <taxon>Euteleostomi</taxon>
        <taxon>Actinopterygii</taxon>
        <taxon>Neopterygii</taxon>
        <taxon>Teleostei</taxon>
        <taxon>Neoteleostei</taxon>
        <taxon>Acanthomorphata</taxon>
        <taxon>Carangaria</taxon>
        <taxon>Pleuronectiformes</taxon>
        <taxon>Pleuronectoidei</taxon>
        <taxon>Cynoglossidae</taxon>
        <taxon>Cynoglossinae</taxon>
        <taxon>Cynoglossus</taxon>
    </lineage>
</organism>
<evidence type="ECO:0000313" key="1">
    <source>
        <dbReference type="Ensembl" id="ENSCSEP00000002125.1"/>
    </source>
</evidence>
<dbReference type="AlphaFoldDB" id="A0A3P8UPD1"/>
<proteinExistence type="predicted"/>
<reference evidence="1" key="2">
    <citation type="submission" date="2025-08" db="UniProtKB">
        <authorList>
            <consortium name="Ensembl"/>
        </authorList>
    </citation>
    <scope>IDENTIFICATION</scope>
</reference>
<sequence>GWCDQAEPVQFLPPEWCCRCRIFRRKNLRESFLSFPTAGCHCPSKLRPLPYVHQVSLRSHLCLWALLGQ</sequence>
<dbReference type="InParanoid" id="A0A3P8UPD1"/>
<accession>A0A3P8UPD1</accession>